<organism evidence="1 2">
    <name type="scientific">Monilinia fructigena</name>
    <dbReference type="NCBI Taxonomy" id="38457"/>
    <lineage>
        <taxon>Eukaryota</taxon>
        <taxon>Fungi</taxon>
        <taxon>Dikarya</taxon>
        <taxon>Ascomycota</taxon>
        <taxon>Pezizomycotina</taxon>
        <taxon>Leotiomycetes</taxon>
        <taxon>Helotiales</taxon>
        <taxon>Sclerotiniaceae</taxon>
        <taxon>Monilinia</taxon>
    </lineage>
</organism>
<sequence>MRQRENIRLATFPAFSAESMPAIIKSVKVDVNIRKAQMKAKHETAALVDGIGHFGVSEETNGVVPCYEDDEGH</sequence>
<protein>
    <submittedName>
        <fullName evidence="1">Uncharacterized protein</fullName>
    </submittedName>
</protein>
<evidence type="ECO:0000313" key="2">
    <source>
        <dbReference type="Proteomes" id="UP000249056"/>
    </source>
</evidence>
<accession>A0A395J4I3</accession>
<dbReference type="AlphaFoldDB" id="A0A395J4I3"/>
<name>A0A395J4I3_9HELO</name>
<gene>
    <name evidence="1" type="ORF">DID88_007838</name>
</gene>
<dbReference type="EMBL" id="QKRW01000004">
    <property type="protein sequence ID" value="RAL67058.1"/>
    <property type="molecule type" value="Genomic_DNA"/>
</dbReference>
<dbReference type="Proteomes" id="UP000249056">
    <property type="component" value="Unassembled WGS sequence"/>
</dbReference>
<evidence type="ECO:0000313" key="1">
    <source>
        <dbReference type="EMBL" id="RAL67058.1"/>
    </source>
</evidence>
<proteinExistence type="predicted"/>
<keyword evidence="2" id="KW-1185">Reference proteome</keyword>
<comment type="caution">
    <text evidence="1">The sequence shown here is derived from an EMBL/GenBank/DDBJ whole genome shotgun (WGS) entry which is preliminary data.</text>
</comment>
<reference evidence="1 2" key="1">
    <citation type="submission" date="2018-06" db="EMBL/GenBank/DDBJ databases">
        <title>Genome Sequence of the Brown Rot Fungal Pathogen Monilinia fructigena.</title>
        <authorList>
            <person name="Landi L."/>
            <person name="De Miccolis Angelini R.M."/>
            <person name="Pollastro S."/>
            <person name="Abate D."/>
            <person name="Faretra F."/>
            <person name="Romanazzi G."/>
        </authorList>
    </citation>
    <scope>NUCLEOTIDE SEQUENCE [LARGE SCALE GENOMIC DNA]</scope>
    <source>
        <strain evidence="1 2">Mfrg269</strain>
    </source>
</reference>